<organism evidence="1 2">
    <name type="scientific">Acinetobacter johnsonii</name>
    <dbReference type="NCBI Taxonomy" id="40214"/>
    <lineage>
        <taxon>Bacteria</taxon>
        <taxon>Pseudomonadati</taxon>
        <taxon>Pseudomonadota</taxon>
        <taxon>Gammaproteobacteria</taxon>
        <taxon>Moraxellales</taxon>
        <taxon>Moraxellaceae</taxon>
        <taxon>Acinetobacter</taxon>
    </lineage>
</organism>
<dbReference type="AlphaFoldDB" id="A0A3R9G2C1"/>
<sequence length="793" mass="92861">MVVQQISCQQRIKEISEILRFWRRIRKSDFYYSDSNFQCENRLPLSNSRWQMLQCLYEFSLLKAYGEDISNQFENQLLDSIYNSVGVPRGDLECRSEIPLGSLLNGALFLPAQILYPDVFRQKIDHYLSQLIKANFPRENIDTKSSSFIRQQISVTDGFLVNMDDCIGHFKERLDACFKYSKSLKFISLNLLYVDPKPSFVLGLSIESLQHARERCEKHLQKFLKKLDHVDGLLTNFNKIEYGVNSTFNVFGIFIFKNKDHITLSMMASQIQKVWYSTFNELTDYERNSSYPGQITITHPYVQRVENHQWSNLVTEGMLRKDSARYTNFVRFTLNYMANQTNLFKVMVAGKELPGGNAHYYPDPKNELIPFNTKSFKTKRKVVKKPKSSTINFFSTIAKKFTLTQMVKKKLEEIETCYGFLANDLQRTYPADFANESFDFLMKTEMFVYIVGEWRQGISQPAHGGTRSVGTDLNQLYELFFEFVDLKTHFDGLSAIFAKYGFIFSIRVLTLYVAIKSILINRDRFHTQVVSPYEERSQLIENIRYILLNDLGELLESAPELLKKGYGSLNRCNYIKSMLIVKNKNSIVQATLTSQQAQSKKAYRSYINYWSEHKGFDGTHIFIRFKVKCSNFVENFGAIDSEVRNAIDLLKKSEGSKIYAYLGHWCVFQNVDIGEREYQFKILFSLDTHYVEYDQSSEILGHTFKQKYFSKLEAVFDRYNQNCEDDIAKVGIQEIPTQWEIINFNNLQPVKETTNEMVYKWFYEVSHRFQYFTLTPISQKKVVKGIKVYKKRK</sequence>
<accession>A0A3R9G2C1</accession>
<evidence type="ECO:0000313" key="1">
    <source>
        <dbReference type="EMBL" id="RSE18174.1"/>
    </source>
</evidence>
<reference evidence="1 2" key="1">
    <citation type="submission" date="2018-10" db="EMBL/GenBank/DDBJ databases">
        <title>Transmission dynamics of multidrug resistant bacteria on intensive care unit surfaces.</title>
        <authorList>
            <person name="D'Souza A.W."/>
            <person name="Potter R.F."/>
            <person name="Wallace M."/>
            <person name="Shupe A."/>
            <person name="Patel S."/>
            <person name="Sun S."/>
            <person name="Gul D."/>
            <person name="Kwon J.H."/>
            <person name="Andleeb S."/>
            <person name="Burnham C.-A.D."/>
            <person name="Dantas G."/>
        </authorList>
    </citation>
    <scope>NUCLEOTIDE SEQUENCE [LARGE SCALE GENOMIC DNA]</scope>
    <source>
        <strain evidence="1 2">AJ_385</strain>
    </source>
</reference>
<comment type="caution">
    <text evidence="1">The sequence shown here is derived from an EMBL/GenBank/DDBJ whole genome shotgun (WGS) entry which is preliminary data.</text>
</comment>
<dbReference type="Proteomes" id="UP000277537">
    <property type="component" value="Unassembled WGS sequence"/>
</dbReference>
<dbReference type="EMBL" id="RHXE01000062">
    <property type="protein sequence ID" value="RSE18174.1"/>
    <property type="molecule type" value="Genomic_DNA"/>
</dbReference>
<evidence type="ECO:0000313" key="2">
    <source>
        <dbReference type="Proteomes" id="UP000277537"/>
    </source>
</evidence>
<name>A0A3R9G2C1_ACIJO</name>
<dbReference type="RefSeq" id="WP_125274922.1">
    <property type="nucleotide sequence ID" value="NZ_JAOBYQ010000004.1"/>
</dbReference>
<protein>
    <submittedName>
        <fullName evidence="1">Uncharacterized protein</fullName>
    </submittedName>
</protein>
<proteinExistence type="predicted"/>
<gene>
    <name evidence="1" type="ORF">EGT73_16485</name>
</gene>